<evidence type="ECO:0000259" key="16">
    <source>
        <dbReference type="Pfam" id="PF02826"/>
    </source>
</evidence>
<comment type="subunit">
    <text evidence="3">Homotetramer.</text>
</comment>
<dbReference type="GO" id="GO:0051287">
    <property type="term" value="F:NAD binding"/>
    <property type="evidence" value="ECO:0007669"/>
    <property type="project" value="InterPro"/>
</dbReference>
<dbReference type="Gene3D" id="3.20.20.70">
    <property type="entry name" value="Aldolase class I"/>
    <property type="match status" value="1"/>
</dbReference>
<evidence type="ECO:0000256" key="14">
    <source>
        <dbReference type="ARBA" id="ARBA00033613"/>
    </source>
</evidence>
<comment type="function">
    <text evidence="1">Catalyzes the final step in the metabolic pathway of hydroxyproline.</text>
</comment>
<dbReference type="PROSITE" id="PS00670">
    <property type="entry name" value="D_2_HYDROXYACID_DH_2"/>
    <property type="match status" value="1"/>
</dbReference>
<dbReference type="CDD" id="cd00408">
    <property type="entry name" value="DHDPS-like"/>
    <property type="match status" value="1"/>
</dbReference>
<dbReference type="InterPro" id="IPR036291">
    <property type="entry name" value="NAD(P)-bd_dom_sf"/>
</dbReference>
<dbReference type="Pfam" id="PF13407">
    <property type="entry name" value="Peripla_BP_4"/>
    <property type="match status" value="1"/>
</dbReference>
<evidence type="ECO:0000256" key="5">
    <source>
        <dbReference type="ARBA" id="ARBA00018425"/>
    </source>
</evidence>
<protein>
    <recommendedName>
        <fullName evidence="5">4-hydroxy-2-oxoglutarate aldolase, mitochondrial</fullName>
        <ecNumber evidence="4">4.1.3.16</ecNumber>
    </recommendedName>
    <alternativeName>
        <fullName evidence="12">Dihydrodipicolinate synthase-like</fullName>
    </alternativeName>
    <alternativeName>
        <fullName evidence="11">Probable 2-keto-4-hydroxyglutarate aldolase</fullName>
    </alternativeName>
</protein>
<reference evidence="18" key="1">
    <citation type="submission" date="2020-05" db="UniProtKB">
        <authorList>
            <consortium name="EnsemblMetazoa"/>
        </authorList>
    </citation>
    <scope>IDENTIFICATION</scope>
    <source>
        <strain evidence="18">Yale</strain>
    </source>
</reference>
<keyword evidence="8" id="KW-0560">Oxidoreductase</keyword>
<dbReference type="InterPro" id="IPR006140">
    <property type="entry name" value="D-isomer_DH_NAD-bd"/>
</dbReference>
<dbReference type="SUPFAM" id="SSF53067">
    <property type="entry name" value="Actin-like ATPase domain"/>
    <property type="match status" value="2"/>
</dbReference>
<evidence type="ECO:0000256" key="3">
    <source>
        <dbReference type="ARBA" id="ARBA00011881"/>
    </source>
</evidence>
<keyword evidence="10" id="KW-0704">Schiff base</keyword>
<comment type="catalytic activity">
    <reaction evidence="13">
        <text>(4R)-4-hydroxy-2-oxoglutarate = glyoxylate + pyruvate</text>
        <dbReference type="Rhea" id="RHEA:30687"/>
        <dbReference type="ChEBI" id="CHEBI:15361"/>
        <dbReference type="ChEBI" id="CHEBI:36655"/>
        <dbReference type="ChEBI" id="CHEBI:62213"/>
        <dbReference type="EC" id="4.1.3.16"/>
    </reaction>
</comment>
<dbReference type="InterPro" id="IPR043129">
    <property type="entry name" value="ATPase_NBD"/>
</dbReference>
<evidence type="ECO:0000313" key="19">
    <source>
        <dbReference type="Proteomes" id="UP000092444"/>
    </source>
</evidence>
<evidence type="ECO:0000259" key="15">
    <source>
        <dbReference type="Pfam" id="PF02782"/>
    </source>
</evidence>
<keyword evidence="19" id="KW-1185">Reference proteome</keyword>
<evidence type="ECO:0000256" key="10">
    <source>
        <dbReference type="ARBA" id="ARBA00023270"/>
    </source>
</evidence>
<evidence type="ECO:0000256" key="12">
    <source>
        <dbReference type="ARBA" id="ARBA00032879"/>
    </source>
</evidence>
<name>A0A1B0FD78_GLOMM</name>
<dbReference type="EMBL" id="CCAG010009937">
    <property type="status" value="NOT_ANNOTATED_CDS"/>
    <property type="molecule type" value="Genomic_DNA"/>
</dbReference>
<dbReference type="GO" id="GO:0019321">
    <property type="term" value="P:pentose metabolic process"/>
    <property type="evidence" value="ECO:0007669"/>
    <property type="project" value="TreeGrafter"/>
</dbReference>
<dbReference type="InterPro" id="IPR020625">
    <property type="entry name" value="Schiff_base-form_aldolases_AS"/>
</dbReference>
<feature type="domain" description="D-isomer specific 2-hydroxyacid dehydrogenase NAD-binding" evidence="16">
    <location>
        <begin position="1"/>
        <end position="124"/>
    </location>
</feature>
<evidence type="ECO:0000256" key="2">
    <source>
        <dbReference type="ARBA" id="ARBA00007592"/>
    </source>
</evidence>
<evidence type="ECO:0000256" key="4">
    <source>
        <dbReference type="ARBA" id="ARBA00012215"/>
    </source>
</evidence>
<proteinExistence type="inferred from homology"/>
<dbReference type="GO" id="GO:0008700">
    <property type="term" value="F:(R,S)-4-hydroxy-2-oxoglutarate aldolase activity"/>
    <property type="evidence" value="ECO:0007669"/>
    <property type="project" value="UniProtKB-EC"/>
</dbReference>
<evidence type="ECO:0000313" key="18">
    <source>
        <dbReference type="EnsemblMetazoa" id="GMOY001542-PA"/>
    </source>
</evidence>
<dbReference type="Pfam" id="PF02782">
    <property type="entry name" value="FGGY_C"/>
    <property type="match status" value="1"/>
</dbReference>
<evidence type="ECO:0000256" key="7">
    <source>
        <dbReference type="ARBA" id="ARBA00022777"/>
    </source>
</evidence>
<dbReference type="EC" id="4.1.3.16" evidence="4"/>
<organism evidence="18 19">
    <name type="scientific">Glossina morsitans morsitans</name>
    <name type="common">Savannah tsetse fly</name>
    <dbReference type="NCBI Taxonomy" id="37546"/>
    <lineage>
        <taxon>Eukaryota</taxon>
        <taxon>Metazoa</taxon>
        <taxon>Ecdysozoa</taxon>
        <taxon>Arthropoda</taxon>
        <taxon>Hexapoda</taxon>
        <taxon>Insecta</taxon>
        <taxon>Pterygota</taxon>
        <taxon>Neoptera</taxon>
        <taxon>Endopterygota</taxon>
        <taxon>Diptera</taxon>
        <taxon>Brachycera</taxon>
        <taxon>Muscomorpha</taxon>
        <taxon>Hippoboscoidea</taxon>
        <taxon>Glossinidae</taxon>
        <taxon>Glossina</taxon>
    </lineage>
</organism>
<dbReference type="PRINTS" id="PR00146">
    <property type="entry name" value="DHPICSNTHASE"/>
</dbReference>
<dbReference type="InterPro" id="IPR025997">
    <property type="entry name" value="SBP_2_dom"/>
</dbReference>
<dbReference type="EMBL" id="CCAG010009935">
    <property type="status" value="NOT_ANNOTATED_CDS"/>
    <property type="molecule type" value="Genomic_DNA"/>
</dbReference>
<dbReference type="EnsemblMetazoa" id="GMOY001542-RA">
    <property type="protein sequence ID" value="GMOY001542-PA"/>
    <property type="gene ID" value="GMOY001542"/>
</dbReference>
<evidence type="ECO:0000256" key="6">
    <source>
        <dbReference type="ARBA" id="ARBA00022679"/>
    </source>
</evidence>
<keyword evidence="6" id="KW-0808">Transferase</keyword>
<keyword evidence="7" id="KW-0418">Kinase</keyword>
<evidence type="ECO:0000256" key="9">
    <source>
        <dbReference type="ARBA" id="ARBA00023239"/>
    </source>
</evidence>
<dbReference type="Gene3D" id="3.30.420.40">
    <property type="match status" value="1"/>
</dbReference>
<sequence length="1008" mass="108743">MLKGFSCRILAYDKFPNEEIAREIGVEMMSLEEVVKQSDIISVHVPAMDETYHFVNKDMIASCKDGVYLINTSRGTNVDEKAVYDALESGKLGGFGSDVFENEPVTKDYPLFKFRNYICTPHTAAESYENYAETGMRTAKAILHVLNGGVVAPIVTPLTEDDKIDGVSLENLCEYLIEKGITCLYPNGTTGEMMYLTTEERKQVAEVTVKTSNGRVPVFIHVGGWNQAQTIELAQHAANIGADGIGVVTPSFFKLSDQALFEFYKAVSESVPKDFSIYLYAIPQCAVNDITPELAARIAEECPNVVGIKYSYPNMSRIQQMMTIRDGEFSVLCGPDELFEVTVCAGGDGTVSGNSQCIPEHYAALWKAIQNKDYDLATRLQRRTNTLNDILCRAVIVDCENGKVLAASVKNYEHGVMSENLPTGAKISGGDWALEAPEDYIDVLITTVKDAVEKAKVSKRDIIGIGLDFTSCTILPVDEKNKPLCSSERFKNEPHAYVKLWKHHGAQPQTDKITRLLEKRGEINNAQYGGKISPELMLPKILQIVEEAPEVYKAADQILEAGDWLTQCMTGSKKRAADLAGYKAMWNQEKGYPPKDFLEELTPLLTNLVEEKLSEDIVMAGESVGNLNKEWAEKLNLMEGIPVAATLIDSHAGIPGSGVVRPEQLMLVVGTSSVMLSPSSKEYFKNGIVSGVKGAIVPEYYVLESGIAAVGDMFGWFVDHMVSEEYAEKAKAEGKNLHVYLTEKASELKPVATMVMAPVVSVSAATDDAAESTPVKAADAVGITLPEKVEGSYTIGYAPATLNNAFWLAVKDGVQKAIDESGADVKLVDVDAGGDQAIMNDGIANLISSGIDALICAPADSTAVVSAFQQCKDAGIPVINFDTPVQGDATELVETIIASDNINAGYVVGKDAAEKMEDGAKILVLHSPRASACVDRLNGFIKALDESGKKYEIPSTSIGAETDAIAGCVLGGTSMYGGVGNTGGVLIGIMVIGVISNGLTLMHVDSNW</sequence>
<dbReference type="Gene3D" id="3.40.50.2300">
    <property type="match status" value="1"/>
</dbReference>
<evidence type="ECO:0000256" key="13">
    <source>
        <dbReference type="ARBA" id="ARBA00033610"/>
    </source>
</evidence>
<dbReference type="PROSITE" id="PS00666">
    <property type="entry name" value="DHDPS_2"/>
    <property type="match status" value="1"/>
</dbReference>
<evidence type="ECO:0000256" key="8">
    <source>
        <dbReference type="ARBA" id="ARBA00023002"/>
    </source>
</evidence>
<dbReference type="SUPFAM" id="SSF51569">
    <property type="entry name" value="Aldolase"/>
    <property type="match status" value="1"/>
</dbReference>
<dbReference type="AlphaFoldDB" id="A0A1B0FD78"/>
<dbReference type="InterPro" id="IPR018485">
    <property type="entry name" value="FGGY_C"/>
</dbReference>
<feature type="domain" description="Carbohydrate kinase FGGY C-terminal" evidence="15">
    <location>
        <begin position="666"/>
        <end position="745"/>
    </location>
</feature>
<dbReference type="EMBL" id="CCAG010009936">
    <property type="status" value="NOT_ANNOTATED_CDS"/>
    <property type="molecule type" value="Genomic_DNA"/>
</dbReference>
<dbReference type="GO" id="GO:0016491">
    <property type="term" value="F:oxidoreductase activity"/>
    <property type="evidence" value="ECO:0007669"/>
    <property type="project" value="UniProtKB-KW"/>
</dbReference>
<dbReference type="Proteomes" id="UP000092444">
    <property type="component" value="Unassembled WGS sequence"/>
</dbReference>
<dbReference type="Pfam" id="PF00701">
    <property type="entry name" value="DHDPS"/>
    <property type="match status" value="1"/>
</dbReference>
<accession>A0A1B0FD78</accession>
<dbReference type="SUPFAM" id="SSF51735">
    <property type="entry name" value="NAD(P)-binding Rossmann-fold domains"/>
    <property type="match status" value="1"/>
</dbReference>
<dbReference type="InterPro" id="IPR013785">
    <property type="entry name" value="Aldolase_TIM"/>
</dbReference>
<dbReference type="InterPro" id="IPR028082">
    <property type="entry name" value="Peripla_BP_I"/>
</dbReference>
<dbReference type="GO" id="GO:0019150">
    <property type="term" value="F:D-ribulokinase activity"/>
    <property type="evidence" value="ECO:0007669"/>
    <property type="project" value="TreeGrafter"/>
</dbReference>
<feature type="domain" description="Periplasmic binding protein" evidence="17">
    <location>
        <begin position="795"/>
        <end position="963"/>
    </location>
</feature>
<dbReference type="GO" id="GO:0005737">
    <property type="term" value="C:cytoplasm"/>
    <property type="evidence" value="ECO:0007669"/>
    <property type="project" value="TreeGrafter"/>
</dbReference>
<dbReference type="InterPro" id="IPR029753">
    <property type="entry name" value="D-isomer_DH_CS"/>
</dbReference>
<dbReference type="VEuPathDB" id="VectorBase:GMOY001542"/>
<dbReference type="SUPFAM" id="SSF53822">
    <property type="entry name" value="Periplasmic binding protein-like I"/>
    <property type="match status" value="1"/>
</dbReference>
<dbReference type="Pfam" id="PF02826">
    <property type="entry name" value="2-Hacid_dh_C"/>
    <property type="match status" value="1"/>
</dbReference>
<evidence type="ECO:0000256" key="11">
    <source>
        <dbReference type="ARBA" id="ARBA00030874"/>
    </source>
</evidence>
<dbReference type="PANTHER" id="PTHR43435">
    <property type="entry name" value="RIBULOKINASE"/>
    <property type="match status" value="1"/>
</dbReference>
<dbReference type="Gene3D" id="3.40.50.720">
    <property type="entry name" value="NAD(P)-binding Rossmann-like Domain"/>
    <property type="match status" value="2"/>
</dbReference>
<evidence type="ECO:0000259" key="17">
    <source>
        <dbReference type="Pfam" id="PF13407"/>
    </source>
</evidence>
<comment type="catalytic activity">
    <reaction evidence="14">
        <text>(4S)-4-hydroxy-2-oxoglutarate = glyoxylate + pyruvate</text>
        <dbReference type="Rhea" id="RHEA:35639"/>
        <dbReference type="ChEBI" id="CHEBI:15361"/>
        <dbReference type="ChEBI" id="CHEBI:36655"/>
        <dbReference type="ChEBI" id="CHEBI:71685"/>
        <dbReference type="EC" id="4.1.3.16"/>
    </reaction>
</comment>
<comment type="similarity">
    <text evidence="2">Belongs to the DapA family.</text>
</comment>
<dbReference type="PANTHER" id="PTHR43435:SF4">
    <property type="entry name" value="FGGY CARBOHYDRATE KINASE DOMAIN-CONTAINING PROTEIN"/>
    <property type="match status" value="1"/>
</dbReference>
<dbReference type="InterPro" id="IPR002220">
    <property type="entry name" value="DapA-like"/>
</dbReference>
<dbReference type="SMART" id="SM01130">
    <property type="entry name" value="DHDPS"/>
    <property type="match status" value="1"/>
</dbReference>
<evidence type="ECO:0000256" key="1">
    <source>
        <dbReference type="ARBA" id="ARBA00002577"/>
    </source>
</evidence>
<dbReference type="STRING" id="37546.A0A1B0FD78"/>
<keyword evidence="9" id="KW-0456">Lyase</keyword>